<sequence length="97" mass="10987">MIRTHTHMFRDQGLNETHYDVAAHCFAEGLQTFQVDQGLIDKCMTILVSMRVVFEYGAQVAEREKTMSKEKMKTPPLASPKTIGTDQEVVLPEYPLG</sequence>
<comment type="caution">
    <text evidence="2">The sequence shown here is derived from an EMBL/GenBank/DDBJ whole genome shotgun (WGS) entry which is preliminary data.</text>
</comment>
<gene>
    <name evidence="2" type="ORF">SEMRO_1421_G271170.1</name>
</gene>
<evidence type="ECO:0000256" key="1">
    <source>
        <dbReference type="SAM" id="MobiDB-lite"/>
    </source>
</evidence>
<dbReference type="InterPro" id="IPR009050">
    <property type="entry name" value="Globin-like_sf"/>
</dbReference>
<reference evidence="2" key="1">
    <citation type="submission" date="2020-06" db="EMBL/GenBank/DDBJ databases">
        <authorList>
            <consortium name="Plant Systems Biology data submission"/>
        </authorList>
    </citation>
    <scope>NUCLEOTIDE SEQUENCE</scope>
    <source>
        <strain evidence="2">D6</strain>
    </source>
</reference>
<dbReference type="AlphaFoldDB" id="A0A9N8EQ64"/>
<accession>A0A9N8EQ64</accession>
<dbReference type="GO" id="GO:0020037">
    <property type="term" value="F:heme binding"/>
    <property type="evidence" value="ECO:0007669"/>
    <property type="project" value="InterPro"/>
</dbReference>
<feature type="region of interest" description="Disordered" evidence="1">
    <location>
        <begin position="64"/>
        <end position="85"/>
    </location>
</feature>
<name>A0A9N8EQ64_9STRA</name>
<dbReference type="InterPro" id="IPR012292">
    <property type="entry name" value="Globin/Proto"/>
</dbReference>
<organism evidence="2 3">
    <name type="scientific">Seminavis robusta</name>
    <dbReference type="NCBI Taxonomy" id="568900"/>
    <lineage>
        <taxon>Eukaryota</taxon>
        <taxon>Sar</taxon>
        <taxon>Stramenopiles</taxon>
        <taxon>Ochrophyta</taxon>
        <taxon>Bacillariophyta</taxon>
        <taxon>Bacillariophyceae</taxon>
        <taxon>Bacillariophycidae</taxon>
        <taxon>Naviculales</taxon>
        <taxon>Naviculaceae</taxon>
        <taxon>Seminavis</taxon>
    </lineage>
</organism>
<evidence type="ECO:0000313" key="3">
    <source>
        <dbReference type="Proteomes" id="UP001153069"/>
    </source>
</evidence>
<dbReference type="GO" id="GO:0019825">
    <property type="term" value="F:oxygen binding"/>
    <property type="evidence" value="ECO:0007669"/>
    <property type="project" value="InterPro"/>
</dbReference>
<proteinExistence type="predicted"/>
<feature type="compositionally biased region" description="Basic and acidic residues" evidence="1">
    <location>
        <begin position="64"/>
        <end position="73"/>
    </location>
</feature>
<protein>
    <submittedName>
        <fullName evidence="2">Uncharacterized protein</fullName>
    </submittedName>
</protein>
<keyword evidence="3" id="KW-1185">Reference proteome</keyword>
<dbReference type="EMBL" id="CAICTM010001419">
    <property type="protein sequence ID" value="CAB9523471.1"/>
    <property type="molecule type" value="Genomic_DNA"/>
</dbReference>
<evidence type="ECO:0000313" key="2">
    <source>
        <dbReference type="EMBL" id="CAB9523471.1"/>
    </source>
</evidence>
<dbReference type="SUPFAM" id="SSF46458">
    <property type="entry name" value="Globin-like"/>
    <property type="match status" value="1"/>
</dbReference>
<dbReference type="Gene3D" id="1.10.490.10">
    <property type="entry name" value="Globins"/>
    <property type="match status" value="1"/>
</dbReference>
<dbReference type="Proteomes" id="UP001153069">
    <property type="component" value="Unassembled WGS sequence"/>
</dbReference>